<sequence>MKGAAMPIVQCPLCGEPVSDAAYRCPHCLEVIEGVTAGERPREQHLFMTSTDTVEGRPIVCYHGYITAEAAIGLGILKTFAAGLSDIAGTESKSLGGKFAEAKEAALNKLQHDARKLGANALVGMRMDIGSVGDFAVVMAKGTAVTIADNGSTE</sequence>
<dbReference type="PANTHER" id="PTHR34068">
    <property type="entry name" value="UPF0145 PROTEIN YBJQ"/>
    <property type="match status" value="1"/>
</dbReference>
<dbReference type="SUPFAM" id="SSF117782">
    <property type="entry name" value="YbjQ-like"/>
    <property type="match status" value="1"/>
</dbReference>
<dbReference type="EMBL" id="PPTY01000001">
    <property type="protein sequence ID" value="RDB89076.1"/>
    <property type="molecule type" value="Genomic_DNA"/>
</dbReference>
<accession>A0A369NCA5</accession>
<reference evidence="3 4" key="1">
    <citation type="journal article" date="2018" name="Elife">
        <title>Discovery and characterization of a prevalent human gut bacterial enzyme sufficient for the inactivation of a family of plant toxins.</title>
        <authorList>
            <person name="Koppel N."/>
            <person name="Bisanz J.E."/>
            <person name="Pandelia M.E."/>
            <person name="Turnbaugh P.J."/>
            <person name="Balskus E.P."/>
        </authorList>
    </citation>
    <scope>NUCLEOTIDE SEQUENCE [LARGE SCALE GENOMIC DNA]</scope>
    <source>
        <strain evidence="3 4">FAA1-1-60AUCSF</strain>
    </source>
</reference>
<evidence type="ECO:0000256" key="2">
    <source>
        <dbReference type="HAMAP-Rule" id="MF_00338"/>
    </source>
</evidence>
<dbReference type="PANTHER" id="PTHR34068:SF1">
    <property type="entry name" value="UPF0145 PROTEIN YBJQ"/>
    <property type="match status" value="1"/>
</dbReference>
<proteinExistence type="inferred from homology"/>
<dbReference type="Pfam" id="PF01906">
    <property type="entry name" value="YbjQ_1"/>
    <property type="match status" value="1"/>
</dbReference>
<comment type="caution">
    <text evidence="3">The sequence shown here is derived from an EMBL/GenBank/DDBJ whole genome shotgun (WGS) entry which is preliminary data.</text>
</comment>
<organism evidence="3 4">
    <name type="scientific">Eggerthella lenta</name>
    <name type="common">Eubacterium lentum</name>
    <dbReference type="NCBI Taxonomy" id="84112"/>
    <lineage>
        <taxon>Bacteria</taxon>
        <taxon>Bacillati</taxon>
        <taxon>Actinomycetota</taxon>
        <taxon>Coriobacteriia</taxon>
        <taxon>Eggerthellales</taxon>
        <taxon>Eggerthellaceae</taxon>
        <taxon>Eggerthella</taxon>
    </lineage>
</organism>
<dbReference type="InterPro" id="IPR035439">
    <property type="entry name" value="UPF0145_dom_sf"/>
</dbReference>
<dbReference type="Gene3D" id="3.30.110.70">
    <property type="entry name" value="Hypothetical protein apc22750. Chain B"/>
    <property type="match status" value="1"/>
</dbReference>
<evidence type="ECO:0000313" key="3">
    <source>
        <dbReference type="EMBL" id="RDB89076.1"/>
    </source>
</evidence>
<dbReference type="AlphaFoldDB" id="A0A369NCA5"/>
<dbReference type="Proteomes" id="UP000253857">
    <property type="component" value="Unassembled WGS sequence"/>
</dbReference>
<dbReference type="InterPro" id="IPR002765">
    <property type="entry name" value="UPF0145_YbjQ-like"/>
</dbReference>
<gene>
    <name evidence="3" type="ORF">C1871_00995</name>
</gene>
<dbReference type="HAMAP" id="MF_00338">
    <property type="entry name" value="UPF0145"/>
    <property type="match status" value="1"/>
</dbReference>
<evidence type="ECO:0000313" key="4">
    <source>
        <dbReference type="Proteomes" id="UP000253857"/>
    </source>
</evidence>
<protein>
    <recommendedName>
        <fullName evidence="2">UPF0145 protein C1871_00995</fullName>
    </recommendedName>
</protein>
<comment type="similarity">
    <text evidence="1 2">Belongs to the UPF0145 family.</text>
</comment>
<evidence type="ECO:0000256" key="1">
    <source>
        <dbReference type="ARBA" id="ARBA00010751"/>
    </source>
</evidence>
<name>A0A369NCA5_EGGLN</name>